<dbReference type="InterPro" id="IPR001917">
    <property type="entry name" value="Aminotrans_II_pyridoxalP_BS"/>
</dbReference>
<dbReference type="InterPro" id="IPR015421">
    <property type="entry name" value="PyrdxlP-dep_Trfase_major"/>
</dbReference>
<evidence type="ECO:0000256" key="2">
    <source>
        <dbReference type="ARBA" id="ARBA00022679"/>
    </source>
</evidence>
<feature type="domain" description="Aminotransferase class I/classII large" evidence="6">
    <location>
        <begin position="215"/>
        <end position="560"/>
    </location>
</feature>
<dbReference type="InterPro" id="IPR004839">
    <property type="entry name" value="Aminotransferase_I/II_large"/>
</dbReference>
<dbReference type="Gene3D" id="3.90.1150.10">
    <property type="entry name" value="Aspartate Aminotransferase, domain 1"/>
    <property type="match status" value="1"/>
</dbReference>
<dbReference type="EMBL" id="CP012159">
    <property type="protein sequence ID" value="AKT41975.1"/>
    <property type="molecule type" value="Genomic_DNA"/>
</dbReference>
<proteinExistence type="inferred from homology"/>
<keyword evidence="8" id="KW-1185">Reference proteome</keyword>
<protein>
    <recommendedName>
        <fullName evidence="6">Aminotransferase class I/classII large domain-containing protein</fullName>
    </recommendedName>
</protein>
<evidence type="ECO:0000259" key="6">
    <source>
        <dbReference type="Pfam" id="PF00155"/>
    </source>
</evidence>
<evidence type="ECO:0000256" key="3">
    <source>
        <dbReference type="ARBA" id="ARBA00022898"/>
    </source>
</evidence>
<comment type="similarity">
    <text evidence="4">Belongs to the class-II pyridoxal-phosphate-dependent aminotransferase family.</text>
</comment>
<feature type="region of interest" description="Disordered" evidence="5">
    <location>
        <begin position="70"/>
        <end position="157"/>
    </location>
</feature>
<evidence type="ECO:0000256" key="5">
    <source>
        <dbReference type="SAM" id="MobiDB-lite"/>
    </source>
</evidence>
<dbReference type="PATRIC" id="fig|52.7.peg.6811"/>
<dbReference type="GO" id="GO:0030170">
    <property type="term" value="F:pyridoxal phosphate binding"/>
    <property type="evidence" value="ECO:0007669"/>
    <property type="project" value="InterPro"/>
</dbReference>
<dbReference type="SUPFAM" id="SSF53383">
    <property type="entry name" value="PLP-dependent transferases"/>
    <property type="match status" value="1"/>
</dbReference>
<dbReference type="PANTHER" id="PTHR13693:SF3">
    <property type="entry name" value="LD36009P"/>
    <property type="match status" value="1"/>
</dbReference>
<evidence type="ECO:0000313" key="8">
    <source>
        <dbReference type="Proteomes" id="UP000067626"/>
    </source>
</evidence>
<name>A0A0K1EM40_CHOCO</name>
<keyword evidence="2" id="KW-0808">Transferase</keyword>
<dbReference type="InterPro" id="IPR050087">
    <property type="entry name" value="AON_synthase_class-II"/>
</dbReference>
<organism evidence="7 8">
    <name type="scientific">Chondromyces crocatus</name>
    <dbReference type="NCBI Taxonomy" id="52"/>
    <lineage>
        <taxon>Bacteria</taxon>
        <taxon>Pseudomonadati</taxon>
        <taxon>Myxococcota</taxon>
        <taxon>Polyangia</taxon>
        <taxon>Polyangiales</taxon>
        <taxon>Polyangiaceae</taxon>
        <taxon>Chondromyces</taxon>
    </lineage>
</organism>
<feature type="compositionally biased region" description="Low complexity" evidence="5">
    <location>
        <begin position="89"/>
        <end position="140"/>
    </location>
</feature>
<dbReference type="STRING" id="52.CMC5_061970"/>
<dbReference type="InterPro" id="IPR015422">
    <property type="entry name" value="PyrdxlP-dep_Trfase_small"/>
</dbReference>
<evidence type="ECO:0000256" key="1">
    <source>
        <dbReference type="ARBA" id="ARBA00001933"/>
    </source>
</evidence>
<dbReference type="AlphaFoldDB" id="A0A0K1EM40"/>
<keyword evidence="3 4" id="KW-0663">Pyridoxal phosphate</keyword>
<dbReference type="PANTHER" id="PTHR13693">
    <property type="entry name" value="CLASS II AMINOTRANSFERASE/8-AMINO-7-OXONONANOATE SYNTHASE"/>
    <property type="match status" value="1"/>
</dbReference>
<accession>A0A0K1EM40</accession>
<evidence type="ECO:0000256" key="4">
    <source>
        <dbReference type="RuleBase" id="RU003693"/>
    </source>
</evidence>
<dbReference type="GO" id="GO:0016740">
    <property type="term" value="F:transferase activity"/>
    <property type="evidence" value="ECO:0007669"/>
    <property type="project" value="UniProtKB-KW"/>
</dbReference>
<reference evidence="7 8" key="1">
    <citation type="submission" date="2015-07" db="EMBL/GenBank/DDBJ databases">
        <title>Genome analysis of myxobacterium Chondromyces crocatus Cm c5 reveals a high potential for natural compound synthesis and the genetic basis for the loss of fruiting body formation.</title>
        <authorList>
            <person name="Zaburannyi N."/>
            <person name="Bunk B."/>
            <person name="Maier J."/>
            <person name="Overmann J."/>
            <person name="Mueller R."/>
        </authorList>
    </citation>
    <scope>NUCLEOTIDE SEQUENCE [LARGE SCALE GENOMIC DNA]</scope>
    <source>
        <strain evidence="7 8">Cm c5</strain>
    </source>
</reference>
<dbReference type="PROSITE" id="PS00599">
    <property type="entry name" value="AA_TRANSFER_CLASS_2"/>
    <property type="match status" value="1"/>
</dbReference>
<evidence type="ECO:0000313" key="7">
    <source>
        <dbReference type="EMBL" id="AKT41975.1"/>
    </source>
</evidence>
<sequence>MTMKDLLVDQARKLASSGPFLRLVSNDRVMKLATGFMDARGRLQAAGERASEALDILWNGYELPTIDPALDDSMPVHEASPRRKAAQHEGNGASASEAARSAEVGSAQRTNGASSAAHVNGAASASASAAGEEGETAASARPASSYKPEAGSDEAKLATQMASRVSLSRLGGRDVFEKCFKFMTADNARAMGVYPFFRPLDFNQGPEAQLEGRRVTMFGSNNYLGLTTHPKVREAAKQAIDKYGTSMTGSRLVNGSMRLHNELEEKLAAYHGKEAGLVFTTGYQVNIATISSLLSNKRCVAVIDKDDHASIYDGVRLALATGARMVRYKHNDPASLDAALSELPETEGALVITDGVFSAQGEIANLPGIVEVVKKHKARILVDDAHALGVIGPGGRGTAAHFGINDQVDLIGGTFSKSLGSIGGWLVGERKVLDYIQHFAYSFLFAASAAPPCVAAAMASLEVMQEEPWRQEKLRENFTYMRTELRRLGFELGKTETAVIPIYIRDDLKTVMMWKSLLDDFSIYVNPFITPGVPPKQQVLRTSYMATHERHHLDQALEAFEKVGKKFGVI</sequence>
<gene>
    <name evidence="7" type="ORF">CMC5_061970</name>
</gene>
<comment type="cofactor">
    <cofactor evidence="1 4">
        <name>pyridoxal 5'-phosphate</name>
        <dbReference type="ChEBI" id="CHEBI:597326"/>
    </cofactor>
</comment>
<dbReference type="Gene3D" id="3.40.640.10">
    <property type="entry name" value="Type I PLP-dependent aspartate aminotransferase-like (Major domain)"/>
    <property type="match status" value="1"/>
</dbReference>
<dbReference type="InterPro" id="IPR015424">
    <property type="entry name" value="PyrdxlP-dep_Trfase"/>
</dbReference>
<dbReference type="KEGG" id="ccro:CMC5_061970"/>
<dbReference type="Pfam" id="PF00155">
    <property type="entry name" value="Aminotran_1_2"/>
    <property type="match status" value="1"/>
</dbReference>
<dbReference type="Proteomes" id="UP000067626">
    <property type="component" value="Chromosome"/>
</dbReference>